<organism evidence="1 2">
    <name type="scientific">Citrus sinensis</name>
    <name type="common">Sweet orange</name>
    <name type="synonym">Citrus aurantium var. sinensis</name>
    <dbReference type="NCBI Taxonomy" id="2711"/>
    <lineage>
        <taxon>Eukaryota</taxon>
        <taxon>Viridiplantae</taxon>
        <taxon>Streptophyta</taxon>
        <taxon>Embryophyta</taxon>
        <taxon>Tracheophyta</taxon>
        <taxon>Spermatophyta</taxon>
        <taxon>Magnoliopsida</taxon>
        <taxon>eudicotyledons</taxon>
        <taxon>Gunneridae</taxon>
        <taxon>Pentapetalae</taxon>
        <taxon>rosids</taxon>
        <taxon>malvids</taxon>
        <taxon>Sapindales</taxon>
        <taxon>Rutaceae</taxon>
        <taxon>Aurantioideae</taxon>
        <taxon>Citrus</taxon>
    </lineage>
</organism>
<sequence length="149" mass="16957">MRRVEVAERRRMKRTDEVQGWLSRVQAVETEARKLTRDSPQEIDKLLAETLLVVRTLIGERTFDEVVVEIVEESVVADERPTQPLLVGLQSILEQVWSCLVQETAEIIGLLDMGGVGKTTLLTLLNNKGAFHIVFQMTFLNLLYSSFIE</sequence>
<accession>A0ACB8IFM3</accession>
<evidence type="ECO:0000313" key="2">
    <source>
        <dbReference type="Proteomes" id="UP000829398"/>
    </source>
</evidence>
<name>A0ACB8IFM3_CITSI</name>
<dbReference type="EMBL" id="CM039177">
    <property type="protein sequence ID" value="KAH9695813.1"/>
    <property type="molecule type" value="Genomic_DNA"/>
</dbReference>
<comment type="caution">
    <text evidence="1">The sequence shown here is derived from an EMBL/GenBank/DDBJ whole genome shotgun (WGS) entry which is preliminary data.</text>
</comment>
<proteinExistence type="predicted"/>
<protein>
    <submittedName>
        <fullName evidence="1">Uncharacterized protein</fullName>
    </submittedName>
</protein>
<reference evidence="2" key="1">
    <citation type="journal article" date="2023" name="Hortic. Res.">
        <title>A chromosome-level phased genome enabling allele-level studies in sweet orange: a case study on citrus Huanglongbing tolerance.</title>
        <authorList>
            <person name="Wu B."/>
            <person name="Yu Q."/>
            <person name="Deng Z."/>
            <person name="Duan Y."/>
            <person name="Luo F."/>
            <person name="Gmitter F. Jr."/>
        </authorList>
    </citation>
    <scope>NUCLEOTIDE SEQUENCE [LARGE SCALE GENOMIC DNA]</scope>
    <source>
        <strain evidence="2">cv. Valencia</strain>
    </source>
</reference>
<keyword evidence="2" id="KW-1185">Reference proteome</keyword>
<dbReference type="Proteomes" id="UP000829398">
    <property type="component" value="Chromosome 8"/>
</dbReference>
<evidence type="ECO:0000313" key="1">
    <source>
        <dbReference type="EMBL" id="KAH9695813.1"/>
    </source>
</evidence>
<gene>
    <name evidence="1" type="ORF">KPL71_022928</name>
</gene>